<proteinExistence type="predicted"/>
<feature type="transmembrane region" description="Helical" evidence="1">
    <location>
        <begin position="57"/>
        <end position="76"/>
    </location>
</feature>
<organism evidence="2 3">
    <name type="scientific">Flavobacterium orientale</name>
    <dbReference type="NCBI Taxonomy" id="1756020"/>
    <lineage>
        <taxon>Bacteria</taxon>
        <taxon>Pseudomonadati</taxon>
        <taxon>Bacteroidota</taxon>
        <taxon>Flavobacteriia</taxon>
        <taxon>Flavobacteriales</taxon>
        <taxon>Flavobacteriaceae</taxon>
        <taxon>Flavobacterium</taxon>
    </lineage>
</organism>
<evidence type="ECO:0000313" key="2">
    <source>
        <dbReference type="EMBL" id="GGD23813.1"/>
    </source>
</evidence>
<accession>A0A917DBK0</accession>
<dbReference type="Proteomes" id="UP000625735">
    <property type="component" value="Unassembled WGS sequence"/>
</dbReference>
<dbReference type="AlphaFoldDB" id="A0A917DBK0"/>
<protein>
    <submittedName>
        <fullName evidence="2">Uncharacterized protein</fullName>
    </submittedName>
</protein>
<feature type="transmembrane region" description="Helical" evidence="1">
    <location>
        <begin position="30"/>
        <end position="51"/>
    </location>
</feature>
<reference evidence="2" key="1">
    <citation type="journal article" date="2014" name="Int. J. Syst. Evol. Microbiol.">
        <title>Complete genome sequence of Corynebacterium casei LMG S-19264T (=DSM 44701T), isolated from a smear-ripened cheese.</title>
        <authorList>
            <consortium name="US DOE Joint Genome Institute (JGI-PGF)"/>
            <person name="Walter F."/>
            <person name="Albersmeier A."/>
            <person name="Kalinowski J."/>
            <person name="Ruckert C."/>
        </authorList>
    </citation>
    <scope>NUCLEOTIDE SEQUENCE</scope>
    <source>
        <strain evidence="2">CGMCC 1.12506</strain>
    </source>
</reference>
<keyword evidence="3" id="KW-1185">Reference proteome</keyword>
<sequence>MLPYTCSKQYEIDKNKVILRVKRSPFFVRFSLYSITFLLFFLPISSVIYSIQNGGELKFLMIVMIGFFGLICFYMLRVSLWNTYGIEVLHFDKDKITYSADYGWFKDGTKDYEIKAPELEIKQIGYENDSKGVLLIFDSKNYIETVTQIPIKELESLILEIQHIIK</sequence>
<dbReference type="EMBL" id="BMFG01000004">
    <property type="protein sequence ID" value="GGD23813.1"/>
    <property type="molecule type" value="Genomic_DNA"/>
</dbReference>
<reference evidence="2" key="2">
    <citation type="submission" date="2020-09" db="EMBL/GenBank/DDBJ databases">
        <authorList>
            <person name="Sun Q."/>
            <person name="Zhou Y."/>
        </authorList>
    </citation>
    <scope>NUCLEOTIDE SEQUENCE</scope>
    <source>
        <strain evidence="2">CGMCC 1.12506</strain>
    </source>
</reference>
<keyword evidence="1" id="KW-0472">Membrane</keyword>
<evidence type="ECO:0000256" key="1">
    <source>
        <dbReference type="SAM" id="Phobius"/>
    </source>
</evidence>
<name>A0A917DBK0_9FLAO</name>
<evidence type="ECO:0000313" key="3">
    <source>
        <dbReference type="Proteomes" id="UP000625735"/>
    </source>
</evidence>
<keyword evidence="1" id="KW-0812">Transmembrane</keyword>
<gene>
    <name evidence="2" type="ORF">GCM10011343_12530</name>
</gene>
<comment type="caution">
    <text evidence="2">The sequence shown here is derived from an EMBL/GenBank/DDBJ whole genome shotgun (WGS) entry which is preliminary data.</text>
</comment>
<keyword evidence="1" id="KW-1133">Transmembrane helix</keyword>